<dbReference type="Gene3D" id="3.40.50.150">
    <property type="entry name" value="Vaccinia Virus protein VP39"/>
    <property type="match status" value="1"/>
</dbReference>
<accession>A0AAW0W4W1</accession>
<dbReference type="GO" id="GO:0008295">
    <property type="term" value="P:spermidine biosynthetic process"/>
    <property type="evidence" value="ECO:0007669"/>
    <property type="project" value="TreeGrafter"/>
</dbReference>
<evidence type="ECO:0000256" key="3">
    <source>
        <dbReference type="PROSITE-ProRule" id="PRU00354"/>
    </source>
</evidence>
<reference evidence="6 7" key="1">
    <citation type="journal article" date="2024" name="BMC Genomics">
        <title>Genome assembly of redclaw crayfish (Cherax quadricarinatus) provides insights into its immune adaptation and hypoxia tolerance.</title>
        <authorList>
            <person name="Liu Z."/>
            <person name="Zheng J."/>
            <person name="Li H."/>
            <person name="Fang K."/>
            <person name="Wang S."/>
            <person name="He J."/>
            <person name="Zhou D."/>
            <person name="Weng S."/>
            <person name="Chi M."/>
            <person name="Gu Z."/>
            <person name="He J."/>
            <person name="Li F."/>
            <person name="Wang M."/>
        </authorList>
    </citation>
    <scope>NUCLEOTIDE SEQUENCE [LARGE SCALE GENOMIC DNA]</scope>
    <source>
        <strain evidence="6">ZL_2023a</strain>
    </source>
</reference>
<evidence type="ECO:0000259" key="5">
    <source>
        <dbReference type="PROSITE" id="PS51006"/>
    </source>
</evidence>
<evidence type="ECO:0000256" key="1">
    <source>
        <dbReference type="ARBA" id="ARBA00007867"/>
    </source>
</evidence>
<feature type="active site" description="Proton acceptor" evidence="3">
    <location>
        <position position="172"/>
    </location>
</feature>
<dbReference type="InterPro" id="IPR029063">
    <property type="entry name" value="SAM-dependent_MTases_sf"/>
</dbReference>
<evidence type="ECO:0000313" key="7">
    <source>
        <dbReference type="Proteomes" id="UP001445076"/>
    </source>
</evidence>
<keyword evidence="7" id="KW-1185">Reference proteome</keyword>
<evidence type="ECO:0000256" key="2">
    <source>
        <dbReference type="ARBA" id="ARBA00022679"/>
    </source>
</evidence>
<dbReference type="InterPro" id="IPR037163">
    <property type="entry name" value="Spermidine_synt_N_sf"/>
</dbReference>
<dbReference type="Pfam" id="PF01564">
    <property type="entry name" value="Spermine_synth"/>
    <property type="match status" value="1"/>
</dbReference>
<dbReference type="InterPro" id="IPR030374">
    <property type="entry name" value="PABS"/>
</dbReference>
<dbReference type="Pfam" id="PF17284">
    <property type="entry name" value="Spermine_synt_N"/>
    <property type="match status" value="1"/>
</dbReference>
<proteinExistence type="inferred from homology"/>
<keyword evidence="2 3" id="KW-0808">Transferase</keyword>
<dbReference type="InterPro" id="IPR001045">
    <property type="entry name" value="Spermi_synthase"/>
</dbReference>
<comment type="caution">
    <text evidence="6">The sequence shown here is derived from an EMBL/GenBank/DDBJ whole genome shotgun (WGS) entry which is preliminary data.</text>
</comment>
<dbReference type="InterPro" id="IPR030373">
    <property type="entry name" value="PABS_CS"/>
</dbReference>
<dbReference type="Gene3D" id="2.30.140.10">
    <property type="entry name" value="Spermidine synthase, tetramerisation domain"/>
    <property type="match status" value="1"/>
</dbReference>
<dbReference type="PROSITE" id="PS51006">
    <property type="entry name" value="PABS_2"/>
    <property type="match status" value="1"/>
</dbReference>
<feature type="non-terminal residue" evidence="6">
    <location>
        <position position="1"/>
    </location>
</feature>
<dbReference type="PROSITE" id="PS01330">
    <property type="entry name" value="PABS_1"/>
    <property type="match status" value="1"/>
</dbReference>
<dbReference type="InterPro" id="IPR035246">
    <property type="entry name" value="Spermidine_synt_N"/>
</dbReference>
<dbReference type="AlphaFoldDB" id="A0AAW0W4W1"/>
<name>A0AAW0W4W1_CHEQU</name>
<dbReference type="NCBIfam" id="TIGR00417">
    <property type="entry name" value="speE"/>
    <property type="match status" value="1"/>
</dbReference>
<sequence length="311" mass="34998">ILPRKFPFLGLMDQNLKGWYTERSPMWPGQALSLQVKQVLHEKQSPFQKIQVLESTHYGKMLVLDGAIQFTERDEASYQEMITFLPINSHPRPKKVLIVGGGDGGVARELAKHPLVEEIVQCEIDADVIEACKTFVPSLGCGFSNPKLVLHTGDGAEFLEKTEEKFDVIITDASDPVVGVDEENTKDGPAASLFNEDYYSRMKHKLADGGILCCQGESMWLHAKLISRLVKNCRKIFPVVEYAYTCTPTYPSGQIGFILCSKNLATNFREPVTVWDDEKANELSLKYYNAELHRASFVMPTFMKNTLREVS</sequence>
<dbReference type="NCBIfam" id="NF002010">
    <property type="entry name" value="PRK00811.1"/>
    <property type="match status" value="1"/>
</dbReference>
<organism evidence="6 7">
    <name type="scientific">Cherax quadricarinatus</name>
    <name type="common">Australian red claw crayfish</name>
    <dbReference type="NCBI Taxonomy" id="27406"/>
    <lineage>
        <taxon>Eukaryota</taxon>
        <taxon>Metazoa</taxon>
        <taxon>Ecdysozoa</taxon>
        <taxon>Arthropoda</taxon>
        <taxon>Crustacea</taxon>
        <taxon>Multicrustacea</taxon>
        <taxon>Malacostraca</taxon>
        <taxon>Eumalacostraca</taxon>
        <taxon>Eucarida</taxon>
        <taxon>Decapoda</taxon>
        <taxon>Pleocyemata</taxon>
        <taxon>Astacidea</taxon>
        <taxon>Parastacoidea</taxon>
        <taxon>Parastacidae</taxon>
        <taxon>Cherax</taxon>
    </lineage>
</organism>
<dbReference type="PANTHER" id="PTHR11558:SF11">
    <property type="entry name" value="SPERMIDINE SYNTHASE"/>
    <property type="match status" value="1"/>
</dbReference>
<comment type="similarity">
    <text evidence="1 4">Belongs to the spermidine/spermine synthase family.</text>
</comment>
<keyword evidence="3" id="KW-0620">Polyamine biosynthesis</keyword>
<dbReference type="EMBL" id="JARKIK010000088">
    <property type="protein sequence ID" value="KAK8723591.1"/>
    <property type="molecule type" value="Genomic_DNA"/>
</dbReference>
<gene>
    <name evidence="6" type="ORF">OTU49_011453</name>
</gene>
<dbReference type="CDD" id="cd02440">
    <property type="entry name" value="AdoMet_MTases"/>
    <property type="match status" value="1"/>
</dbReference>
<dbReference type="SUPFAM" id="SSF53335">
    <property type="entry name" value="S-adenosyl-L-methionine-dependent methyltransferases"/>
    <property type="match status" value="1"/>
</dbReference>
<evidence type="ECO:0000256" key="4">
    <source>
        <dbReference type="RuleBase" id="RU003836"/>
    </source>
</evidence>
<protein>
    <recommendedName>
        <fullName evidence="5">PABS domain-containing protein</fullName>
    </recommendedName>
</protein>
<feature type="domain" description="PABS" evidence="5">
    <location>
        <begin position="17"/>
        <end position="262"/>
    </location>
</feature>
<dbReference type="Proteomes" id="UP001445076">
    <property type="component" value="Unassembled WGS sequence"/>
</dbReference>
<dbReference type="HAMAP" id="MF_00198">
    <property type="entry name" value="Spermidine_synth"/>
    <property type="match status" value="1"/>
</dbReference>
<dbReference type="FunFam" id="3.40.50.150:FF:000013">
    <property type="entry name" value="Spermidine synthase"/>
    <property type="match status" value="1"/>
</dbReference>
<dbReference type="PANTHER" id="PTHR11558">
    <property type="entry name" value="SPERMIDINE/SPERMINE SYNTHASE"/>
    <property type="match status" value="1"/>
</dbReference>
<dbReference type="GO" id="GO:0005829">
    <property type="term" value="C:cytosol"/>
    <property type="evidence" value="ECO:0007669"/>
    <property type="project" value="TreeGrafter"/>
</dbReference>
<evidence type="ECO:0000313" key="6">
    <source>
        <dbReference type="EMBL" id="KAK8723591.1"/>
    </source>
</evidence>
<dbReference type="GO" id="GO:0004766">
    <property type="term" value="F:spermidine synthase activity"/>
    <property type="evidence" value="ECO:0007669"/>
    <property type="project" value="TreeGrafter"/>
</dbReference>